<dbReference type="PANTHER" id="PTHR34473">
    <property type="entry name" value="UPF0699 TRANSMEMBRANE PROTEIN YDBS"/>
    <property type="match status" value="1"/>
</dbReference>
<evidence type="ECO:0000256" key="1">
    <source>
        <dbReference type="SAM" id="MobiDB-lite"/>
    </source>
</evidence>
<feature type="domain" description="YdbS-like PH" evidence="3">
    <location>
        <begin position="434"/>
        <end position="509"/>
    </location>
</feature>
<feature type="domain" description="YdbS-like PH" evidence="3">
    <location>
        <begin position="56"/>
        <end position="135"/>
    </location>
</feature>
<gene>
    <name evidence="4" type="ORF">KACC15558_25340</name>
</gene>
<dbReference type="InterPro" id="IPR014529">
    <property type="entry name" value="UCP026631"/>
</dbReference>
<evidence type="ECO:0000313" key="5">
    <source>
        <dbReference type="Proteomes" id="UP001498935"/>
    </source>
</evidence>
<evidence type="ECO:0000313" key="4">
    <source>
        <dbReference type="EMBL" id="GAA5341493.1"/>
    </source>
</evidence>
<evidence type="ECO:0000256" key="2">
    <source>
        <dbReference type="SAM" id="Phobius"/>
    </source>
</evidence>
<keyword evidence="2" id="KW-1133">Transmembrane helix</keyword>
<reference evidence="4 5" key="1">
    <citation type="submission" date="2024-02" db="EMBL/GenBank/DDBJ databases">
        <title>Characterization of antibiotic resistant novel bacterial strains and their environmental applications.</title>
        <authorList>
            <person name="Manzoor S."/>
            <person name="Abbas S."/>
            <person name="Arshad M."/>
            <person name="Li W.J."/>
            <person name="Ahmed I."/>
        </authorList>
    </citation>
    <scope>NUCLEOTIDE SEQUENCE [LARGE SCALE GENOMIC DNA]</scope>
    <source>
        <strain evidence="4 5">KACC 15558</strain>
    </source>
</reference>
<dbReference type="Proteomes" id="UP001498935">
    <property type="component" value="Unassembled WGS sequence"/>
</dbReference>
<proteinExistence type="predicted"/>
<comment type="caution">
    <text evidence="4">The sequence shown here is derived from an EMBL/GenBank/DDBJ whole genome shotgun (WGS) entry which is preliminary data.</text>
</comment>
<accession>A0ABP9U5Z9</accession>
<dbReference type="PANTHER" id="PTHR34473:SF2">
    <property type="entry name" value="UPF0699 TRANSMEMBRANE PROTEIN YDBT"/>
    <property type="match status" value="1"/>
</dbReference>
<dbReference type="InterPro" id="IPR005182">
    <property type="entry name" value="YdbS-like_PH"/>
</dbReference>
<keyword evidence="5" id="KW-1185">Reference proteome</keyword>
<keyword evidence="2" id="KW-0812">Transmembrane</keyword>
<feature type="region of interest" description="Disordered" evidence="1">
    <location>
        <begin position="143"/>
        <end position="176"/>
    </location>
</feature>
<dbReference type="Pfam" id="PF03703">
    <property type="entry name" value="bPH_2"/>
    <property type="match status" value="3"/>
</dbReference>
<organism evidence="4 5">
    <name type="scientific">Brevibacterium ammoniilyticum</name>
    <dbReference type="NCBI Taxonomy" id="1046555"/>
    <lineage>
        <taxon>Bacteria</taxon>
        <taxon>Bacillati</taxon>
        <taxon>Actinomycetota</taxon>
        <taxon>Actinomycetes</taxon>
        <taxon>Micrococcales</taxon>
        <taxon>Brevibacteriaceae</taxon>
        <taxon>Brevibacterium</taxon>
    </lineage>
</organism>
<name>A0ABP9U5Z9_9MICO</name>
<sequence>MAQNFIQQAISDLATGDSVDLSFAAWLGSHRLVVLAVIGGLLLIIALGALYSWLAWRVMGYRVDAEAIYARSGLLAKKMRKARLDRVQSIDLQQKLLPRLLGLAELVFDVAGGKGSNVSLKYLSRKKADALRDELLAAVREVKQGTGRPAPGAPAAGDSLGEVAPQPEAETTVEEQTLDLSAPERAGDSIGVRLSKRLSTLAGDALGEAEESLTDMLAPYGVAPKLSQEGEIIRVPVHRVIIASMLKTDFLIGVLVFIAVIIAAIVLFVSGLREAAVPMLFGVLPAGIASFAAVRKNLENANFVVRLTDSGLAVSHGLVSTSRKVIPLDRVQAVCLHQPLLWRRPGWWTAEFNIASAGDAGESNLLLPVGDIDQALTMIGLALPQPALEDGVSARSLILSAMYASDSPDPEAARAEAEFHPQPRSSRIIDPLVWKRRAYALTESLLVLRLGRIERRVDFVPHERVQSMEYRQGPVQRALGLASVAVHSTAGPIRPQVTHQDAEAARRFFDEHAERTRIARQRYDEQRRAGTGIES</sequence>
<evidence type="ECO:0000259" key="3">
    <source>
        <dbReference type="Pfam" id="PF03703"/>
    </source>
</evidence>
<feature type="transmembrane region" description="Helical" evidence="2">
    <location>
        <begin position="250"/>
        <end position="269"/>
    </location>
</feature>
<dbReference type="EMBL" id="BAABNP010000010">
    <property type="protein sequence ID" value="GAA5341493.1"/>
    <property type="molecule type" value="Genomic_DNA"/>
</dbReference>
<keyword evidence="2" id="KW-0472">Membrane</keyword>
<feature type="transmembrane region" description="Helical" evidence="2">
    <location>
        <begin position="32"/>
        <end position="54"/>
    </location>
</feature>
<protein>
    <recommendedName>
        <fullName evidence="3">YdbS-like PH domain-containing protein</fullName>
    </recommendedName>
</protein>
<dbReference type="PIRSF" id="PIRSF026631">
    <property type="entry name" value="UCP026631"/>
    <property type="match status" value="1"/>
</dbReference>
<feature type="compositionally biased region" description="Low complexity" evidence="1">
    <location>
        <begin position="145"/>
        <end position="157"/>
    </location>
</feature>
<feature type="domain" description="YdbS-like PH" evidence="3">
    <location>
        <begin position="302"/>
        <end position="374"/>
    </location>
</feature>